<evidence type="ECO:0000256" key="1">
    <source>
        <dbReference type="ARBA" id="ARBA00022999"/>
    </source>
</evidence>
<feature type="transmembrane region" description="Helical" evidence="3">
    <location>
        <begin position="334"/>
        <end position="352"/>
    </location>
</feature>
<dbReference type="Gene3D" id="3.30.505.10">
    <property type="entry name" value="SH2 domain"/>
    <property type="match status" value="2"/>
</dbReference>
<feature type="transmembrane region" description="Helical" evidence="3">
    <location>
        <begin position="401"/>
        <end position="423"/>
    </location>
</feature>
<accession>A9V6R6</accession>
<feature type="transmembrane region" description="Helical" evidence="3">
    <location>
        <begin position="435"/>
        <end position="456"/>
    </location>
</feature>
<feature type="transmembrane region" description="Helical" evidence="3">
    <location>
        <begin position="373"/>
        <end position="389"/>
    </location>
</feature>
<dbReference type="PROSITE" id="PS50001">
    <property type="entry name" value="SH2"/>
    <property type="match status" value="2"/>
</dbReference>
<keyword evidence="3" id="KW-0812">Transmembrane</keyword>
<dbReference type="Proteomes" id="UP000001357">
    <property type="component" value="Unassembled WGS sequence"/>
</dbReference>
<dbReference type="RefSeq" id="XP_001748397.1">
    <property type="nucleotide sequence ID" value="XM_001748345.1"/>
</dbReference>
<feature type="transmembrane region" description="Helical" evidence="3">
    <location>
        <begin position="277"/>
        <end position="299"/>
    </location>
</feature>
<sequence length="597" mass="67061">MALQEEDIEHLIREVPAYMPQITKARAREVLANENSGTYLLRFSANSQAIVLTMTIGGKNRHFVLEEDDNRNYTFDFEHSEPTIQQLLNYVEENGFLDEQGVHVRPSRASPVAVEQHLFRQPWYFDDIDRDTADTVLSSKPIGTFLIRTNRHGNLTLSSHAKQRVLHIPLNVERGGKYYVGDMESCPSVQEMVYALANKYKKIETDKYGQVEASKPLDDTGAAAVALEVAQRAANREQAGFKPNRGLDFEEQPDDNLLHRKEYRDVPCFGCYISLDVGVIGSVLIHYVTVIAEILLLYTSREDTTILCLVAALIGVRVWSFVVIDYLTRVDARWLYGLLDLRLVQLVVFYLSDPYNRKNHVRSRINFLRLWQAALEASPILMVATYLNLRRVASDDLFDLFEVVALAAIAAGMFIAFTGSFLQDYLTTESQWWKFIFLPVYAISATASRALIGAAAFMAFRWYILVGVAGGLAILEIVTIALLTPTIEGSSTSVKLSVLRRALFGLLTPMATTRSRIERLRHGLIQLTTAAVLLGLMVGDDRLGDDQSTLYMIVFYGGVGLLALQLLTFLAFVVFIPSSYLGTIMLYEKVPVIKVDV</sequence>
<feature type="transmembrane region" description="Helical" evidence="3">
    <location>
        <begin position="550"/>
        <end position="576"/>
    </location>
</feature>
<dbReference type="AlphaFoldDB" id="A9V6R6"/>
<feature type="domain" description="SH2" evidence="4">
    <location>
        <begin position="17"/>
        <end position="107"/>
    </location>
</feature>
<dbReference type="InterPro" id="IPR000980">
    <property type="entry name" value="SH2"/>
</dbReference>
<keyword evidence="3" id="KW-1133">Transmembrane helix</keyword>
<feature type="domain" description="SH2" evidence="4">
    <location>
        <begin position="123"/>
        <end position="217"/>
    </location>
</feature>
<evidence type="ECO:0000256" key="3">
    <source>
        <dbReference type="SAM" id="Phobius"/>
    </source>
</evidence>
<keyword evidence="3" id="KW-0472">Membrane</keyword>
<dbReference type="CDD" id="cd00173">
    <property type="entry name" value="SH2"/>
    <property type="match status" value="2"/>
</dbReference>
<feature type="transmembrane region" description="Helical" evidence="3">
    <location>
        <begin position="306"/>
        <end position="328"/>
    </location>
</feature>
<name>A9V6R6_MONBE</name>
<protein>
    <recommendedName>
        <fullName evidence="4">SH2 domain-containing protein</fullName>
    </recommendedName>
</protein>
<keyword evidence="6" id="KW-1185">Reference proteome</keyword>
<dbReference type="FunFam" id="3.30.505.10:FF:000140">
    <property type="match status" value="1"/>
</dbReference>
<dbReference type="Pfam" id="PF00017">
    <property type="entry name" value="SH2"/>
    <property type="match status" value="2"/>
</dbReference>
<evidence type="ECO:0000259" key="4">
    <source>
        <dbReference type="PROSITE" id="PS50001"/>
    </source>
</evidence>
<dbReference type="SUPFAM" id="SSF55550">
    <property type="entry name" value="SH2 domain"/>
    <property type="match status" value="2"/>
</dbReference>
<dbReference type="KEGG" id="mbr:MONBRDRAFT_10565"/>
<reference evidence="5 6" key="1">
    <citation type="journal article" date="2008" name="Nature">
        <title>The genome of the choanoflagellate Monosiga brevicollis and the origin of metazoans.</title>
        <authorList>
            <consortium name="JGI Sequencing"/>
            <person name="King N."/>
            <person name="Westbrook M.J."/>
            <person name="Young S.L."/>
            <person name="Kuo A."/>
            <person name="Abedin M."/>
            <person name="Chapman J."/>
            <person name="Fairclough S."/>
            <person name="Hellsten U."/>
            <person name="Isogai Y."/>
            <person name="Letunic I."/>
            <person name="Marr M."/>
            <person name="Pincus D."/>
            <person name="Putnam N."/>
            <person name="Rokas A."/>
            <person name="Wright K.J."/>
            <person name="Zuzow R."/>
            <person name="Dirks W."/>
            <person name="Good M."/>
            <person name="Goodstein D."/>
            <person name="Lemons D."/>
            <person name="Li W."/>
            <person name="Lyons J.B."/>
            <person name="Morris A."/>
            <person name="Nichols S."/>
            <person name="Richter D.J."/>
            <person name="Salamov A."/>
            <person name="Bork P."/>
            <person name="Lim W.A."/>
            <person name="Manning G."/>
            <person name="Miller W.T."/>
            <person name="McGinnis W."/>
            <person name="Shapiro H."/>
            <person name="Tjian R."/>
            <person name="Grigoriev I.V."/>
            <person name="Rokhsar D."/>
        </authorList>
    </citation>
    <scope>NUCLEOTIDE SEQUENCE [LARGE SCALE GENOMIC DNA]</scope>
    <source>
        <strain evidence="6">MX1 / ATCC 50154</strain>
    </source>
</reference>
<proteinExistence type="predicted"/>
<organism evidence="5 6">
    <name type="scientific">Monosiga brevicollis</name>
    <name type="common">Choanoflagellate</name>
    <dbReference type="NCBI Taxonomy" id="81824"/>
    <lineage>
        <taxon>Eukaryota</taxon>
        <taxon>Choanoflagellata</taxon>
        <taxon>Craspedida</taxon>
        <taxon>Salpingoecidae</taxon>
        <taxon>Monosiga</taxon>
    </lineage>
</organism>
<keyword evidence="1 2" id="KW-0727">SH2 domain</keyword>
<dbReference type="PANTHER" id="PTHR10155:SF0">
    <property type="entry name" value="SUPPRESSOR OF CYTOKINE SIGNALING AT 36E, ISOFORM D"/>
    <property type="match status" value="1"/>
</dbReference>
<feature type="transmembrane region" description="Helical" evidence="3">
    <location>
        <begin position="520"/>
        <end position="538"/>
    </location>
</feature>
<dbReference type="GeneID" id="5893682"/>
<evidence type="ECO:0000313" key="5">
    <source>
        <dbReference type="EMBL" id="EDQ86852.1"/>
    </source>
</evidence>
<feature type="transmembrane region" description="Helical" evidence="3">
    <location>
        <begin position="462"/>
        <end position="483"/>
    </location>
</feature>
<dbReference type="SMART" id="SM00252">
    <property type="entry name" value="SH2"/>
    <property type="match status" value="2"/>
</dbReference>
<dbReference type="STRING" id="81824.A9V6R6"/>
<dbReference type="PANTHER" id="PTHR10155">
    <property type="entry name" value="PHOSPHATIDYLINOSITOL 3-KINASE REGULATORY SUBUNIT"/>
    <property type="match status" value="1"/>
</dbReference>
<gene>
    <name evidence="5" type="ORF">MONBRDRAFT_10565</name>
</gene>
<dbReference type="InterPro" id="IPR036860">
    <property type="entry name" value="SH2_dom_sf"/>
</dbReference>
<evidence type="ECO:0000313" key="6">
    <source>
        <dbReference type="Proteomes" id="UP000001357"/>
    </source>
</evidence>
<dbReference type="EMBL" id="CH991563">
    <property type="protein sequence ID" value="EDQ86852.1"/>
    <property type="molecule type" value="Genomic_DNA"/>
</dbReference>
<evidence type="ECO:0000256" key="2">
    <source>
        <dbReference type="PROSITE-ProRule" id="PRU00191"/>
    </source>
</evidence>
<dbReference type="InParanoid" id="A9V6R6"/>